<dbReference type="InterPro" id="IPR050367">
    <property type="entry name" value="APC_superfamily"/>
</dbReference>
<keyword evidence="4 7" id="KW-1133">Transmembrane helix</keyword>
<evidence type="ECO:0000256" key="1">
    <source>
        <dbReference type="ARBA" id="ARBA00004651"/>
    </source>
</evidence>
<keyword evidence="9" id="KW-1185">Reference proteome</keyword>
<accession>A0A3G8QYQ9</accession>
<feature type="transmembrane region" description="Helical" evidence="7">
    <location>
        <begin position="168"/>
        <end position="192"/>
    </location>
</feature>
<protein>
    <submittedName>
        <fullName evidence="8">APC family permease</fullName>
    </submittedName>
</protein>
<dbReference type="EMBL" id="CP034145">
    <property type="protein sequence ID" value="AZH26569.1"/>
    <property type="molecule type" value="Genomic_DNA"/>
</dbReference>
<feature type="transmembrane region" description="Helical" evidence="7">
    <location>
        <begin position="124"/>
        <end position="144"/>
    </location>
</feature>
<feature type="region of interest" description="Disordered" evidence="6">
    <location>
        <begin position="1"/>
        <end position="26"/>
    </location>
</feature>
<reference evidence="8 9" key="1">
    <citation type="submission" date="2018-07" db="EMBL/GenBank/DDBJ databases">
        <title>Genome sequences of Haloplanus aerogenes JCM 16430T.</title>
        <authorList>
            <person name="Kim Y.B."/>
            <person name="Roh S.W."/>
        </authorList>
    </citation>
    <scope>NUCLEOTIDE SEQUENCE [LARGE SCALE GENOMIC DNA]</scope>
    <source>
        <strain evidence="8 9">JCM 16430</strain>
    </source>
</reference>
<evidence type="ECO:0000313" key="9">
    <source>
        <dbReference type="Proteomes" id="UP000282007"/>
    </source>
</evidence>
<dbReference type="Proteomes" id="UP000282007">
    <property type="component" value="Chromosome"/>
</dbReference>
<dbReference type="GO" id="GO:0005886">
    <property type="term" value="C:plasma membrane"/>
    <property type="evidence" value="ECO:0007669"/>
    <property type="project" value="UniProtKB-SubCell"/>
</dbReference>
<evidence type="ECO:0000313" key="8">
    <source>
        <dbReference type="EMBL" id="AZH26569.1"/>
    </source>
</evidence>
<evidence type="ECO:0000256" key="3">
    <source>
        <dbReference type="ARBA" id="ARBA00022692"/>
    </source>
</evidence>
<comment type="subcellular location">
    <subcellularLocation>
        <location evidence="1">Cell membrane</location>
        <topology evidence="1">Multi-pass membrane protein</topology>
    </subcellularLocation>
</comment>
<dbReference type="Gene3D" id="1.20.1740.10">
    <property type="entry name" value="Amino acid/polyamine transporter I"/>
    <property type="match status" value="1"/>
</dbReference>
<dbReference type="PANTHER" id="PTHR42770">
    <property type="entry name" value="AMINO ACID TRANSPORTER-RELATED"/>
    <property type="match status" value="1"/>
</dbReference>
<dbReference type="PANTHER" id="PTHR42770:SF11">
    <property type="entry name" value="INNER MEMBRANE TRANSPORT PROTEIN YBAT"/>
    <property type="match status" value="1"/>
</dbReference>
<feature type="transmembrane region" description="Helical" evidence="7">
    <location>
        <begin position="423"/>
        <end position="448"/>
    </location>
</feature>
<feature type="transmembrane region" description="Helical" evidence="7">
    <location>
        <begin position="198"/>
        <end position="220"/>
    </location>
</feature>
<dbReference type="AlphaFoldDB" id="A0A3G8QYQ9"/>
<proteinExistence type="predicted"/>
<gene>
    <name evidence="8" type="ORF">DU502_14835</name>
</gene>
<feature type="transmembrane region" description="Helical" evidence="7">
    <location>
        <begin position="399"/>
        <end position="417"/>
    </location>
</feature>
<evidence type="ECO:0000256" key="6">
    <source>
        <dbReference type="SAM" id="MobiDB-lite"/>
    </source>
</evidence>
<evidence type="ECO:0000256" key="5">
    <source>
        <dbReference type="ARBA" id="ARBA00023136"/>
    </source>
</evidence>
<evidence type="ECO:0000256" key="7">
    <source>
        <dbReference type="SAM" id="Phobius"/>
    </source>
</evidence>
<evidence type="ECO:0000256" key="2">
    <source>
        <dbReference type="ARBA" id="ARBA00022475"/>
    </source>
</evidence>
<dbReference type="Pfam" id="PF13520">
    <property type="entry name" value="AA_permease_2"/>
    <property type="match status" value="1"/>
</dbReference>
<keyword evidence="3 7" id="KW-0812">Transmembrane</keyword>
<feature type="transmembrane region" description="Helical" evidence="7">
    <location>
        <begin position="308"/>
        <end position="332"/>
    </location>
</feature>
<keyword evidence="2" id="KW-1003">Cell membrane</keyword>
<dbReference type="KEGG" id="haer:DU502_14835"/>
<feature type="transmembrane region" description="Helical" evidence="7">
    <location>
        <begin position="357"/>
        <end position="378"/>
    </location>
</feature>
<name>A0A3G8QYQ9_9EURY</name>
<feature type="transmembrane region" description="Helical" evidence="7">
    <location>
        <begin position="460"/>
        <end position="484"/>
    </location>
</feature>
<keyword evidence="5 7" id="KW-0472">Membrane</keyword>
<dbReference type="GO" id="GO:0022857">
    <property type="term" value="F:transmembrane transporter activity"/>
    <property type="evidence" value="ECO:0007669"/>
    <property type="project" value="InterPro"/>
</dbReference>
<sequence>MEGRGLVDEVAVDDPRDRVAPETRSDLEGDVLDRRPLRDGEFRPVGKRHYDFAHIGGSRTNGIILSNTGPRKLFFAATLPVNVSLDRPLGVRHVVAVALGLPLGAGVFALPHGVENLGGPATPVAYVVGTLAVCSVAVAYAVYLSSPLAECDGLVYAAVSRTWGSRRLGFLAAWPAVGAYVAVLAALVAALGRSLAGVVPLSPTVSTFVVLAVLVAIHALGPDVAGRAQLYVVGPLVALLVVMALAALLAVAPDNFSPLFPTPTLREQPLAALGAATAATLFGFVGFDAGAAVSTVTRDPRRTVPRALLLAVVLAGAVAVAAAFVTLGVIPWPRLVFAAAPFADAAASGLGVETTLLLGPGMLLATLGAALATVWLPTRAIRGFAEVIPGADRDTRPGLPDPALALTGLLAGAVVALDAVGQALYLSLAGIFVGYGTVAASVAVLPVLRPTLYRRCRLRLPAPALATVALVGVATAAVVLWQVFALDPATSLGFTRWDPALAVVDEAVLVRDPLSTVLPALLLWELVGVAVLAVAADYRADRGVERPPLSAAYEGRE</sequence>
<evidence type="ECO:0000256" key="4">
    <source>
        <dbReference type="ARBA" id="ARBA00022989"/>
    </source>
</evidence>
<dbReference type="InterPro" id="IPR002293">
    <property type="entry name" value="AA/rel_permease1"/>
</dbReference>
<feature type="transmembrane region" description="Helical" evidence="7">
    <location>
        <begin position="232"/>
        <end position="252"/>
    </location>
</feature>
<feature type="transmembrane region" description="Helical" evidence="7">
    <location>
        <begin position="94"/>
        <end position="112"/>
    </location>
</feature>
<organism evidence="8 9">
    <name type="scientific">Haloplanus aerogenes</name>
    <dbReference type="NCBI Taxonomy" id="660522"/>
    <lineage>
        <taxon>Archaea</taxon>
        <taxon>Methanobacteriati</taxon>
        <taxon>Methanobacteriota</taxon>
        <taxon>Stenosarchaea group</taxon>
        <taxon>Halobacteria</taxon>
        <taxon>Halobacteriales</taxon>
        <taxon>Haloferacaceae</taxon>
        <taxon>Haloplanus</taxon>
    </lineage>
</organism>
<feature type="transmembrane region" description="Helical" evidence="7">
    <location>
        <begin position="517"/>
        <end position="536"/>
    </location>
</feature>
<feature type="transmembrane region" description="Helical" evidence="7">
    <location>
        <begin position="272"/>
        <end position="296"/>
    </location>
</feature>